<evidence type="ECO:0000259" key="1">
    <source>
        <dbReference type="Pfam" id="PF00501"/>
    </source>
</evidence>
<dbReference type="InterPro" id="IPR042099">
    <property type="entry name" value="ANL_N_sf"/>
</dbReference>
<dbReference type="InterPro" id="IPR050237">
    <property type="entry name" value="ATP-dep_AMP-bd_enzyme"/>
</dbReference>
<dbReference type="Gene3D" id="3.30.300.30">
    <property type="match status" value="1"/>
</dbReference>
<proteinExistence type="predicted"/>
<reference evidence="3 4" key="1">
    <citation type="submission" date="2021-01" db="EMBL/GenBank/DDBJ databases">
        <title>Genomic Encyclopedia of Type Strains, Phase IV (KMG-IV): sequencing the most valuable type-strain genomes for metagenomic binning, comparative biology and taxonomic classification.</title>
        <authorList>
            <person name="Goeker M."/>
        </authorList>
    </citation>
    <scope>NUCLEOTIDE SEQUENCE [LARGE SCALE GENOMIC DNA]</scope>
    <source>
        <strain evidence="3 4">DSM 25540</strain>
    </source>
</reference>
<dbReference type="PROSITE" id="PS00455">
    <property type="entry name" value="AMP_BINDING"/>
    <property type="match status" value="1"/>
</dbReference>
<dbReference type="EMBL" id="JAFBEC010000005">
    <property type="protein sequence ID" value="MBM7632872.1"/>
    <property type="molecule type" value="Genomic_DNA"/>
</dbReference>
<dbReference type="InterPro" id="IPR045851">
    <property type="entry name" value="AMP-bd_C_sf"/>
</dbReference>
<dbReference type="PANTHER" id="PTHR43767:SF10">
    <property type="entry name" value="SURFACTIN SYNTHASE SUBUNIT 1"/>
    <property type="match status" value="1"/>
</dbReference>
<evidence type="ECO:0000259" key="2">
    <source>
        <dbReference type="Pfam" id="PF13193"/>
    </source>
</evidence>
<gene>
    <name evidence="3" type="ORF">JOD17_001966</name>
</gene>
<evidence type="ECO:0000313" key="3">
    <source>
        <dbReference type="EMBL" id="MBM7632872.1"/>
    </source>
</evidence>
<name>A0ABS2PBT3_9BACL</name>
<sequence length="570" mass="64770">MNSFGTQEELVHRQVEQWAVIQPNHPFVYYGEQRKTLTYKAFNDRVNQVANGLLEEGIAKGDRISVFMKNPLMTTVAMFAIWKCGAVFCPINFNFKGKLLSYPLNDTNPIILMTERSMVGRLNDIAYDVPCVNAIVYSPSFRDHDYEESSAKERLHSIYNEKDWSLVVSENRNNPNVELNYFDMANIIYTSGTTGPAKGVVQSHRWVYGYTRGLRRLVTREDVVYNDLPLYHVGGAFANIARAAFVGAGIALYDKFSPTQFWKRIKDSQATCAILLDVMIPWLMNAETKNTDRENTLNKVHMQPLPKYHQEVAHRFGFDVITSGFGQTEVGNPLSSAIVHGLDGKGTPDFLRRGYTLDEMTALLKDDGVPIMRGDEVNVKGFMGKPNAHFELAILNEYDEEQPPGVIGQIGFRPQLPSLILTEYFNKPESTTKAFKNLWFHSGDAGYLGVDGYYYYVDRLGSVIRCRGEKISSYQLEDIINGHDDINLTAAFPIPAKQGDEDDVAVYCERKPGATITEDELQSWCIKQMPKYMVPTYIRFIEEIPRTPTNKIEKYKLREMLLSEAPVQKN</sequence>
<dbReference type="InterPro" id="IPR000873">
    <property type="entry name" value="AMP-dep_synth/lig_dom"/>
</dbReference>
<comment type="caution">
    <text evidence="3">The sequence shown here is derived from an EMBL/GenBank/DDBJ whole genome shotgun (WGS) entry which is preliminary data.</text>
</comment>
<dbReference type="Pfam" id="PF00501">
    <property type="entry name" value="AMP-binding"/>
    <property type="match status" value="1"/>
</dbReference>
<dbReference type="RefSeq" id="WP_204697330.1">
    <property type="nucleotide sequence ID" value="NZ_JAFBEC010000005.1"/>
</dbReference>
<feature type="domain" description="AMP-binding enzyme C-terminal" evidence="2">
    <location>
        <begin position="476"/>
        <end position="551"/>
    </location>
</feature>
<protein>
    <submittedName>
        <fullName evidence="3">Crotonobetaine/carnitine-CoA ligase</fullName>
        <ecNumber evidence="3">6.2.1.-</ecNumber>
    </submittedName>
</protein>
<dbReference type="GO" id="GO:0016874">
    <property type="term" value="F:ligase activity"/>
    <property type="evidence" value="ECO:0007669"/>
    <property type="project" value="UniProtKB-KW"/>
</dbReference>
<dbReference type="SUPFAM" id="SSF56801">
    <property type="entry name" value="Acetyl-CoA synthetase-like"/>
    <property type="match status" value="1"/>
</dbReference>
<dbReference type="PANTHER" id="PTHR43767">
    <property type="entry name" value="LONG-CHAIN-FATTY-ACID--COA LIGASE"/>
    <property type="match status" value="1"/>
</dbReference>
<dbReference type="Pfam" id="PF13193">
    <property type="entry name" value="AMP-binding_C"/>
    <property type="match status" value="1"/>
</dbReference>
<feature type="domain" description="AMP-dependent synthetase/ligase" evidence="1">
    <location>
        <begin position="16"/>
        <end position="412"/>
    </location>
</feature>
<evidence type="ECO:0000313" key="4">
    <source>
        <dbReference type="Proteomes" id="UP000741863"/>
    </source>
</evidence>
<keyword evidence="4" id="KW-1185">Reference proteome</keyword>
<dbReference type="Gene3D" id="3.40.50.12780">
    <property type="entry name" value="N-terminal domain of ligase-like"/>
    <property type="match status" value="1"/>
</dbReference>
<dbReference type="Proteomes" id="UP000741863">
    <property type="component" value="Unassembled WGS sequence"/>
</dbReference>
<dbReference type="InterPro" id="IPR025110">
    <property type="entry name" value="AMP-bd_C"/>
</dbReference>
<organism evidence="3 4">
    <name type="scientific">Geomicrobium sediminis</name>
    <dbReference type="NCBI Taxonomy" id="1347788"/>
    <lineage>
        <taxon>Bacteria</taxon>
        <taxon>Bacillati</taxon>
        <taxon>Bacillota</taxon>
        <taxon>Bacilli</taxon>
        <taxon>Bacillales</taxon>
        <taxon>Geomicrobium</taxon>
    </lineage>
</organism>
<accession>A0ABS2PBT3</accession>
<dbReference type="InterPro" id="IPR020845">
    <property type="entry name" value="AMP-binding_CS"/>
</dbReference>
<dbReference type="EC" id="6.2.1.-" evidence="3"/>
<keyword evidence="3" id="KW-0436">Ligase</keyword>